<dbReference type="EnsemblPlants" id="AUR62019942-RA">
    <property type="protein sequence ID" value="AUR62019942-RA:cds"/>
    <property type="gene ID" value="AUR62019942"/>
</dbReference>
<name>A0A803LWU1_CHEQI</name>
<dbReference type="Gramene" id="AUR62019942-RA">
    <property type="protein sequence ID" value="AUR62019942-RA:cds"/>
    <property type="gene ID" value="AUR62019942"/>
</dbReference>
<protein>
    <submittedName>
        <fullName evidence="1">Uncharacterized protein</fullName>
    </submittedName>
</protein>
<dbReference type="Proteomes" id="UP000596660">
    <property type="component" value="Unplaced"/>
</dbReference>
<dbReference type="AlphaFoldDB" id="A0A803LWU1"/>
<organism evidence="1 2">
    <name type="scientific">Chenopodium quinoa</name>
    <name type="common">Quinoa</name>
    <dbReference type="NCBI Taxonomy" id="63459"/>
    <lineage>
        <taxon>Eukaryota</taxon>
        <taxon>Viridiplantae</taxon>
        <taxon>Streptophyta</taxon>
        <taxon>Embryophyta</taxon>
        <taxon>Tracheophyta</taxon>
        <taxon>Spermatophyta</taxon>
        <taxon>Magnoliopsida</taxon>
        <taxon>eudicotyledons</taxon>
        <taxon>Gunneridae</taxon>
        <taxon>Pentapetalae</taxon>
        <taxon>Caryophyllales</taxon>
        <taxon>Chenopodiaceae</taxon>
        <taxon>Chenopodioideae</taxon>
        <taxon>Atripliceae</taxon>
        <taxon>Chenopodium</taxon>
    </lineage>
</organism>
<keyword evidence="2" id="KW-1185">Reference proteome</keyword>
<evidence type="ECO:0000313" key="2">
    <source>
        <dbReference type="Proteomes" id="UP000596660"/>
    </source>
</evidence>
<proteinExistence type="predicted"/>
<reference evidence="1" key="1">
    <citation type="journal article" date="2017" name="Nature">
        <title>The genome of Chenopodium quinoa.</title>
        <authorList>
            <person name="Jarvis D.E."/>
            <person name="Ho Y.S."/>
            <person name="Lightfoot D.J."/>
            <person name="Schmoeckel S.M."/>
            <person name="Li B."/>
            <person name="Borm T.J.A."/>
            <person name="Ohyanagi H."/>
            <person name="Mineta K."/>
            <person name="Michell C.T."/>
            <person name="Saber N."/>
            <person name="Kharbatia N.M."/>
            <person name="Rupper R.R."/>
            <person name="Sharp A.R."/>
            <person name="Dally N."/>
            <person name="Boughton B.A."/>
            <person name="Woo Y.H."/>
            <person name="Gao G."/>
            <person name="Schijlen E.G.W.M."/>
            <person name="Guo X."/>
            <person name="Momin A.A."/>
            <person name="Negrao S."/>
            <person name="Al-Babili S."/>
            <person name="Gehring C."/>
            <person name="Roessner U."/>
            <person name="Jung C."/>
            <person name="Murphy K."/>
            <person name="Arold S.T."/>
            <person name="Gojobori T."/>
            <person name="van der Linden C.G."/>
            <person name="van Loo E.N."/>
            <person name="Jellen E.N."/>
            <person name="Maughan P.J."/>
            <person name="Tester M."/>
        </authorList>
    </citation>
    <scope>NUCLEOTIDE SEQUENCE [LARGE SCALE GENOMIC DNA]</scope>
    <source>
        <strain evidence="1">cv. PI 614886</strain>
    </source>
</reference>
<reference evidence="1" key="2">
    <citation type="submission" date="2021-03" db="UniProtKB">
        <authorList>
            <consortium name="EnsemblPlants"/>
        </authorList>
    </citation>
    <scope>IDENTIFICATION</scope>
</reference>
<sequence>MKGSSGLVASILAASTVPLFTFPSQLQENASFGAQSSSSSMGKEKFSPRFDGLSLVIKTFTVRLGVPCPGCSLEHCLMTRDHMGIGEVSVGILEKIKNDEYALELRILVNLECLDDFKVIVFDVWPDQC</sequence>
<evidence type="ECO:0000313" key="1">
    <source>
        <dbReference type="EnsemblPlants" id="AUR62019942-RA:cds"/>
    </source>
</evidence>
<accession>A0A803LWU1</accession>